<comment type="subcellular location">
    <subcellularLocation>
        <location evidence="1">Cell membrane</location>
        <topology evidence="1">Multi-pass membrane protein</topology>
    </subcellularLocation>
</comment>
<keyword evidence="8 9" id="KW-0472">Membrane</keyword>
<evidence type="ECO:0000256" key="8">
    <source>
        <dbReference type="ARBA" id="ARBA00023136"/>
    </source>
</evidence>
<dbReference type="Proteomes" id="UP000641588">
    <property type="component" value="Unassembled WGS sequence"/>
</dbReference>
<evidence type="ECO:0000259" key="10">
    <source>
        <dbReference type="PROSITE" id="PS50885"/>
    </source>
</evidence>
<dbReference type="CDD" id="cd12912">
    <property type="entry name" value="PDC2_MCP_like"/>
    <property type="match status" value="1"/>
</dbReference>
<keyword evidence="5 9" id="KW-0812">Transmembrane</keyword>
<dbReference type="Gene3D" id="6.10.340.10">
    <property type="match status" value="1"/>
</dbReference>
<dbReference type="Pfam" id="PF06580">
    <property type="entry name" value="His_kinase"/>
    <property type="match status" value="1"/>
</dbReference>
<protein>
    <submittedName>
        <fullName evidence="11">HAMP domain-containing protein</fullName>
    </submittedName>
</protein>
<dbReference type="SUPFAM" id="SSF55874">
    <property type="entry name" value="ATPase domain of HSP90 chaperone/DNA topoisomerase II/histidine kinase"/>
    <property type="match status" value="1"/>
</dbReference>
<dbReference type="Pfam" id="PF00672">
    <property type="entry name" value="HAMP"/>
    <property type="match status" value="1"/>
</dbReference>
<comment type="caution">
    <text evidence="11">The sequence shown here is derived from an EMBL/GenBank/DDBJ whole genome shotgun (WGS) entry which is preliminary data.</text>
</comment>
<evidence type="ECO:0000256" key="3">
    <source>
        <dbReference type="ARBA" id="ARBA00022553"/>
    </source>
</evidence>
<evidence type="ECO:0000313" key="12">
    <source>
        <dbReference type="Proteomes" id="UP000641588"/>
    </source>
</evidence>
<dbReference type="InterPro" id="IPR033479">
    <property type="entry name" value="dCache_1"/>
</dbReference>
<proteinExistence type="predicted"/>
<keyword evidence="7 9" id="KW-1133">Transmembrane helix</keyword>
<evidence type="ECO:0000256" key="9">
    <source>
        <dbReference type="SAM" id="Phobius"/>
    </source>
</evidence>
<dbReference type="InterPro" id="IPR036890">
    <property type="entry name" value="HATPase_C_sf"/>
</dbReference>
<dbReference type="InterPro" id="IPR010559">
    <property type="entry name" value="Sig_transdc_His_kin_internal"/>
</dbReference>
<feature type="transmembrane region" description="Helical" evidence="9">
    <location>
        <begin position="308"/>
        <end position="331"/>
    </location>
</feature>
<keyword evidence="2" id="KW-1003">Cell membrane</keyword>
<sequence>MQAWKRASDWFQRYILLRNLPLTSKMFFYSALIVVFPMLLVGLISYERSSEVLEQEAGQYSWQIIEQVKTHVEYYVRDFEINTLRIINHPDMVRFLRMRTLEEVQQSGIRDEIEQVLKNATYSRSDISNITVILNDVQVVDATEFNSPTPVDELEKEYWYPNIPLDGSPRLISRVIKWPDRQEQVISIVRRLISPHTLDPIGVMIMDVNFKRIQEITEMVSIGRTGFLYILDAQNHYVYHPDMQQVGKRASDINIGYMLQHDSGSMITMGKPNNFLTYSLSPYLGWRLVTSIPYKELTNGVNYIGHTIFWTLLVTLIVAYLLGIGFATSLLQPIRRLHHFMKKVEVGDFSGKLEVTSKDELGLLTHGFNKMVEKLEGLLEEIYFTHLRETEASLRQKETELKVLQSQMNPHFLYNSLETLRGMALDKDMDDIAEMSASLAKLLRYNLKNDSPTVSLREELRFCEVYLKIQKFRFEERLEYELDVPEWALDQSIVKFSLQPIVENSMIHGIEPGIGLMHIRISAVRDTEGTFFVAVRDTGVGMSEEQLSHIHQDLEGKDVLSGGDHIGIVNVHRRIAYLYGKDYGVTLNSITGKGTAVRIRIPFVEESGKTVPITSEGSIHALS</sequence>
<feature type="transmembrane region" description="Helical" evidence="9">
    <location>
        <begin position="26"/>
        <end position="46"/>
    </location>
</feature>
<feature type="domain" description="HAMP" evidence="10">
    <location>
        <begin position="328"/>
        <end position="380"/>
    </location>
</feature>
<dbReference type="CDD" id="cd06225">
    <property type="entry name" value="HAMP"/>
    <property type="match status" value="1"/>
</dbReference>
<dbReference type="CDD" id="cd18773">
    <property type="entry name" value="PDC1_HK_sensor"/>
    <property type="match status" value="1"/>
</dbReference>
<dbReference type="PANTHER" id="PTHR34220:SF7">
    <property type="entry name" value="SENSOR HISTIDINE KINASE YPDA"/>
    <property type="match status" value="1"/>
</dbReference>
<evidence type="ECO:0000256" key="4">
    <source>
        <dbReference type="ARBA" id="ARBA00022679"/>
    </source>
</evidence>
<gene>
    <name evidence="11" type="ORF">GC093_10240</name>
</gene>
<dbReference type="Pfam" id="PF02518">
    <property type="entry name" value="HATPase_c"/>
    <property type="match status" value="1"/>
</dbReference>
<keyword evidence="4" id="KW-0808">Transferase</keyword>
<evidence type="ECO:0000256" key="2">
    <source>
        <dbReference type="ARBA" id="ARBA00022475"/>
    </source>
</evidence>
<dbReference type="Gene3D" id="3.30.565.10">
    <property type="entry name" value="Histidine kinase-like ATPase, C-terminal domain"/>
    <property type="match status" value="1"/>
</dbReference>
<accession>A0A972GMV2</accession>
<evidence type="ECO:0000256" key="5">
    <source>
        <dbReference type="ARBA" id="ARBA00022692"/>
    </source>
</evidence>
<dbReference type="InterPro" id="IPR003594">
    <property type="entry name" value="HATPase_dom"/>
</dbReference>
<reference evidence="11" key="1">
    <citation type="submission" date="2019-10" db="EMBL/GenBank/DDBJ databases">
        <title>Description of Paenibacillus glebae sp. nov.</title>
        <authorList>
            <person name="Carlier A."/>
            <person name="Qi S."/>
        </authorList>
    </citation>
    <scope>NUCLEOTIDE SEQUENCE</scope>
    <source>
        <strain evidence="11">LMG 31456</strain>
    </source>
</reference>
<keyword evidence="6" id="KW-0418">Kinase</keyword>
<dbReference type="Pfam" id="PF02743">
    <property type="entry name" value="dCache_1"/>
    <property type="match status" value="1"/>
</dbReference>
<dbReference type="SUPFAM" id="SSF158472">
    <property type="entry name" value="HAMP domain-like"/>
    <property type="match status" value="1"/>
</dbReference>
<dbReference type="SMART" id="SM00304">
    <property type="entry name" value="HAMP"/>
    <property type="match status" value="1"/>
</dbReference>
<evidence type="ECO:0000256" key="6">
    <source>
        <dbReference type="ARBA" id="ARBA00022777"/>
    </source>
</evidence>
<organism evidence="11 12">
    <name type="scientific">Paenibacillus foliorum</name>
    <dbReference type="NCBI Taxonomy" id="2654974"/>
    <lineage>
        <taxon>Bacteria</taxon>
        <taxon>Bacillati</taxon>
        <taxon>Bacillota</taxon>
        <taxon>Bacilli</taxon>
        <taxon>Bacillales</taxon>
        <taxon>Paenibacillaceae</taxon>
        <taxon>Paenibacillus</taxon>
    </lineage>
</organism>
<dbReference type="GO" id="GO:0005886">
    <property type="term" value="C:plasma membrane"/>
    <property type="evidence" value="ECO:0007669"/>
    <property type="project" value="UniProtKB-SubCell"/>
</dbReference>
<name>A0A972GMV2_9BACL</name>
<evidence type="ECO:0000256" key="1">
    <source>
        <dbReference type="ARBA" id="ARBA00004651"/>
    </source>
</evidence>
<keyword evidence="3" id="KW-0597">Phosphoprotein</keyword>
<dbReference type="Gene3D" id="3.30.450.20">
    <property type="entry name" value="PAS domain"/>
    <property type="match status" value="1"/>
</dbReference>
<dbReference type="PANTHER" id="PTHR34220">
    <property type="entry name" value="SENSOR HISTIDINE KINASE YPDA"/>
    <property type="match status" value="1"/>
</dbReference>
<dbReference type="AlphaFoldDB" id="A0A972GMV2"/>
<keyword evidence="12" id="KW-1185">Reference proteome</keyword>
<evidence type="ECO:0000313" key="11">
    <source>
        <dbReference type="EMBL" id="NOU93597.1"/>
    </source>
</evidence>
<evidence type="ECO:0000256" key="7">
    <source>
        <dbReference type="ARBA" id="ARBA00022989"/>
    </source>
</evidence>
<dbReference type="PROSITE" id="PS50885">
    <property type="entry name" value="HAMP"/>
    <property type="match status" value="1"/>
</dbReference>
<dbReference type="InterPro" id="IPR003660">
    <property type="entry name" value="HAMP_dom"/>
</dbReference>
<dbReference type="EMBL" id="WHOD01000049">
    <property type="protein sequence ID" value="NOU93597.1"/>
    <property type="molecule type" value="Genomic_DNA"/>
</dbReference>
<dbReference type="InterPro" id="IPR050640">
    <property type="entry name" value="Bact_2-comp_sensor_kinase"/>
</dbReference>
<dbReference type="GO" id="GO:0000155">
    <property type="term" value="F:phosphorelay sensor kinase activity"/>
    <property type="evidence" value="ECO:0007669"/>
    <property type="project" value="InterPro"/>
</dbReference>
<dbReference type="RefSeq" id="WP_171651799.1">
    <property type="nucleotide sequence ID" value="NZ_WHOD01000049.1"/>
</dbReference>